<reference evidence="1" key="1">
    <citation type="submission" date="2024-07" db="EMBL/GenBank/DDBJ databases">
        <title>Metagenome and Metagenome-Assembled Genomes of Archaea from a hot spring from the geothermal field of Los Azufres, Mexico.</title>
        <authorList>
            <person name="Marin-Paredes R."/>
            <person name="Martinez-Romero E."/>
            <person name="Servin-Garciduenas L.E."/>
        </authorList>
    </citation>
    <scope>NUCLEOTIDE SEQUENCE</scope>
</reference>
<name>A0ACC6V0G3_9CREN</name>
<accession>A0ACC6V0G3</accession>
<proteinExistence type="predicted"/>
<gene>
    <name evidence="1" type="ORF">TU35_004085</name>
</gene>
<dbReference type="Proteomes" id="UP000033636">
    <property type="component" value="Unassembled WGS sequence"/>
</dbReference>
<organism evidence="1 2">
    <name type="scientific">Thermoproteus sp. AZ2</name>
    <dbReference type="NCBI Taxonomy" id="1609232"/>
    <lineage>
        <taxon>Archaea</taxon>
        <taxon>Thermoproteota</taxon>
        <taxon>Thermoprotei</taxon>
        <taxon>Thermoproteales</taxon>
        <taxon>Thermoproteaceae</taxon>
        <taxon>Thermoproteus</taxon>
    </lineage>
</organism>
<dbReference type="EMBL" id="JZWT02000008">
    <property type="protein sequence ID" value="MFB6490421.1"/>
    <property type="molecule type" value="Genomic_DNA"/>
</dbReference>
<comment type="caution">
    <text evidence="1">The sequence shown here is derived from an EMBL/GenBank/DDBJ whole genome shotgun (WGS) entry which is preliminary data.</text>
</comment>
<protein>
    <submittedName>
        <fullName evidence="1">Uncharacterized protein</fullName>
    </submittedName>
</protein>
<evidence type="ECO:0000313" key="1">
    <source>
        <dbReference type="EMBL" id="MFB6490421.1"/>
    </source>
</evidence>
<evidence type="ECO:0000313" key="2">
    <source>
        <dbReference type="Proteomes" id="UP000033636"/>
    </source>
</evidence>
<sequence length="211" mass="23442">MRWDCGVFVVPDIGEIGVFKGDNYKVARLEPYGLAFADGGKTVVLYDTVALYESLMDFLSRELRGCGSFTLEIDADEVKLSSISELFNALDYVTMLYILALRARPSYIYVVGGKGRGPRQSMSKIMARASPIPPRYVAHRPPPFPLPKSVEGVSIAAHRISGERYRALVRVKGAVDMAKAKVVETEDLYRRVVGGLVSSLPQLNWTEYVFL</sequence>